<gene>
    <name evidence="1" type="ORF">FHS13_001727</name>
</gene>
<dbReference type="EMBL" id="JACHJO010000004">
    <property type="protein sequence ID" value="MBB6119778.1"/>
    <property type="molecule type" value="Genomic_DNA"/>
</dbReference>
<organism evidence="1 2">
    <name type="scientific">Nocardiopsis algeriensis</name>
    <dbReference type="NCBI Taxonomy" id="1478215"/>
    <lineage>
        <taxon>Bacteria</taxon>
        <taxon>Bacillati</taxon>
        <taxon>Actinomycetota</taxon>
        <taxon>Actinomycetes</taxon>
        <taxon>Streptosporangiales</taxon>
        <taxon>Nocardiopsidaceae</taxon>
        <taxon>Nocardiopsis</taxon>
    </lineage>
</organism>
<sequence length="48" mass="5338">MFGTDPQHPLKEMVSMSTCPNGGDHDWILGDDRKFECAKCGAQSARRL</sequence>
<evidence type="ECO:0000313" key="1">
    <source>
        <dbReference type="EMBL" id="MBB6119778.1"/>
    </source>
</evidence>
<dbReference type="RefSeq" id="WP_184290294.1">
    <property type="nucleotide sequence ID" value="NZ_JACHJO010000004.1"/>
</dbReference>
<name>A0A841IUD4_9ACTN</name>
<evidence type="ECO:0000313" key="2">
    <source>
        <dbReference type="Proteomes" id="UP000536604"/>
    </source>
</evidence>
<protein>
    <submittedName>
        <fullName evidence="1">Uncharacterized protein</fullName>
    </submittedName>
</protein>
<reference evidence="1 2" key="1">
    <citation type="submission" date="2020-08" db="EMBL/GenBank/DDBJ databases">
        <title>Genomic Encyclopedia of Type Strains, Phase III (KMG-III): the genomes of soil and plant-associated and newly described type strains.</title>
        <authorList>
            <person name="Whitman W."/>
        </authorList>
    </citation>
    <scope>NUCLEOTIDE SEQUENCE [LARGE SCALE GENOMIC DNA]</scope>
    <source>
        <strain evidence="1 2">CECT 8712</strain>
    </source>
</reference>
<dbReference type="Proteomes" id="UP000536604">
    <property type="component" value="Unassembled WGS sequence"/>
</dbReference>
<comment type="caution">
    <text evidence="1">The sequence shown here is derived from an EMBL/GenBank/DDBJ whole genome shotgun (WGS) entry which is preliminary data.</text>
</comment>
<keyword evidence="2" id="KW-1185">Reference proteome</keyword>
<dbReference type="AlphaFoldDB" id="A0A841IUD4"/>
<accession>A0A841IUD4</accession>
<proteinExistence type="predicted"/>